<dbReference type="EMBL" id="JADBEM010000001">
    <property type="protein sequence ID" value="MBE1608824.1"/>
    <property type="molecule type" value="Genomic_DNA"/>
</dbReference>
<evidence type="ECO:0000313" key="3">
    <source>
        <dbReference type="Proteomes" id="UP000638648"/>
    </source>
</evidence>
<proteinExistence type="predicted"/>
<feature type="region of interest" description="Disordered" evidence="1">
    <location>
        <begin position="110"/>
        <end position="135"/>
    </location>
</feature>
<keyword evidence="3" id="KW-1185">Reference proteome</keyword>
<gene>
    <name evidence="2" type="ORF">HEB94_005672</name>
</gene>
<feature type="compositionally biased region" description="Low complexity" evidence="1">
    <location>
        <begin position="110"/>
        <end position="126"/>
    </location>
</feature>
<reference evidence="2" key="1">
    <citation type="submission" date="2020-10" db="EMBL/GenBank/DDBJ databases">
        <title>Sequencing the genomes of 1000 actinobacteria strains.</title>
        <authorList>
            <person name="Klenk H.-P."/>
        </authorList>
    </citation>
    <scope>NUCLEOTIDE SEQUENCE</scope>
    <source>
        <strain evidence="2">DSM 45354</strain>
    </source>
</reference>
<dbReference type="Proteomes" id="UP000638648">
    <property type="component" value="Unassembled WGS sequence"/>
</dbReference>
<evidence type="ECO:0000313" key="2">
    <source>
        <dbReference type="EMBL" id="MBE1608824.1"/>
    </source>
</evidence>
<name>A0A927RBJ1_9ACTN</name>
<evidence type="ECO:0000256" key="1">
    <source>
        <dbReference type="SAM" id="MobiDB-lite"/>
    </source>
</evidence>
<dbReference type="AlphaFoldDB" id="A0A927RBJ1"/>
<organism evidence="2 3">
    <name type="scientific">Actinopolymorpha pittospori</name>
    <dbReference type="NCBI Taxonomy" id="648752"/>
    <lineage>
        <taxon>Bacteria</taxon>
        <taxon>Bacillati</taxon>
        <taxon>Actinomycetota</taxon>
        <taxon>Actinomycetes</taxon>
        <taxon>Propionibacteriales</taxon>
        <taxon>Actinopolymorphaceae</taxon>
        <taxon>Actinopolymorpha</taxon>
    </lineage>
</organism>
<comment type="caution">
    <text evidence="2">The sequence shown here is derived from an EMBL/GenBank/DDBJ whole genome shotgun (WGS) entry which is preliminary data.</text>
</comment>
<sequence length="135" mass="13987">MMVETGETAGVEGLLAKPELYAMMRREDASGVSGSGLVAWVTRYPNGKCSVAWHAGPVRSVVVYDALIEVEAIHGHGGRTELVRVFPSGSDVCAQRLALAASESMGPVGAVRSASTAARPASSLATGTRNAEQDT</sequence>
<accession>A0A927RBJ1</accession>
<protein>
    <submittedName>
        <fullName evidence="2">Uncharacterized protein</fullName>
    </submittedName>
</protein>